<name>A0A061F9S3_THECC</name>
<accession>A0A061F9S3</accession>
<dbReference type="PANTHER" id="PTHR34676">
    <property type="entry name" value="DUF4219 DOMAIN-CONTAINING PROTEIN-RELATED"/>
    <property type="match status" value="1"/>
</dbReference>
<sequence>MEVTTTVLGERHSIQRLSLFVGASEFNKVSVRECKEIWDTLETTYEGTNQVKESKIGLLPHDFELFRIREGESINEMFERFTNIVRGLKALGKDFPNA</sequence>
<dbReference type="Proteomes" id="UP000026915">
    <property type="component" value="Chromosome 7"/>
</dbReference>
<dbReference type="PANTHER" id="PTHR34676:SF8">
    <property type="entry name" value="TRANSMEMBRANE PROTEIN"/>
    <property type="match status" value="1"/>
</dbReference>
<proteinExistence type="predicted"/>
<keyword evidence="2" id="KW-1185">Reference proteome</keyword>
<dbReference type="OMA" id="VSVRECK"/>
<gene>
    <name evidence="1" type="ORF">TCM_033346</name>
</gene>
<dbReference type="EMBL" id="CM001885">
    <property type="protein sequence ID" value="EOY14100.1"/>
    <property type="molecule type" value="Genomic_DNA"/>
</dbReference>
<organism evidence="1 2">
    <name type="scientific">Theobroma cacao</name>
    <name type="common">Cacao</name>
    <name type="synonym">Cocoa</name>
    <dbReference type="NCBI Taxonomy" id="3641"/>
    <lineage>
        <taxon>Eukaryota</taxon>
        <taxon>Viridiplantae</taxon>
        <taxon>Streptophyta</taxon>
        <taxon>Embryophyta</taxon>
        <taxon>Tracheophyta</taxon>
        <taxon>Spermatophyta</taxon>
        <taxon>Magnoliopsida</taxon>
        <taxon>eudicotyledons</taxon>
        <taxon>Gunneridae</taxon>
        <taxon>Pentapetalae</taxon>
        <taxon>rosids</taxon>
        <taxon>malvids</taxon>
        <taxon>Malvales</taxon>
        <taxon>Malvaceae</taxon>
        <taxon>Byttnerioideae</taxon>
        <taxon>Theobroma</taxon>
    </lineage>
</organism>
<dbReference type="Gramene" id="EOY14100">
    <property type="protein sequence ID" value="EOY14100"/>
    <property type="gene ID" value="TCM_033346"/>
</dbReference>
<evidence type="ECO:0000313" key="1">
    <source>
        <dbReference type="EMBL" id="EOY14100.1"/>
    </source>
</evidence>
<dbReference type="Pfam" id="PF14223">
    <property type="entry name" value="Retrotran_gag_2"/>
    <property type="match status" value="1"/>
</dbReference>
<protein>
    <submittedName>
        <fullName evidence="1">Uncharacterized protein</fullName>
    </submittedName>
</protein>
<reference evidence="1 2" key="1">
    <citation type="journal article" date="2013" name="Genome Biol.">
        <title>The genome sequence of the most widely cultivated cacao type and its use to identify candidate genes regulating pod color.</title>
        <authorList>
            <person name="Motamayor J.C."/>
            <person name="Mockaitis K."/>
            <person name="Schmutz J."/>
            <person name="Haiminen N."/>
            <person name="Iii D.L."/>
            <person name="Cornejo O."/>
            <person name="Findley S.D."/>
            <person name="Zheng P."/>
            <person name="Utro F."/>
            <person name="Royaert S."/>
            <person name="Saski C."/>
            <person name="Jenkins J."/>
            <person name="Podicheti R."/>
            <person name="Zhao M."/>
            <person name="Scheffler B.E."/>
            <person name="Stack J.C."/>
            <person name="Feltus F.A."/>
            <person name="Mustiga G.M."/>
            <person name="Amores F."/>
            <person name="Phillips W."/>
            <person name="Marelli J.P."/>
            <person name="May G.D."/>
            <person name="Shapiro H."/>
            <person name="Ma J."/>
            <person name="Bustamante C.D."/>
            <person name="Schnell R.J."/>
            <person name="Main D."/>
            <person name="Gilbert D."/>
            <person name="Parida L."/>
            <person name="Kuhn D.N."/>
        </authorList>
    </citation>
    <scope>NUCLEOTIDE SEQUENCE [LARGE SCALE GENOMIC DNA]</scope>
    <source>
        <strain evidence="2">cv. Matina 1-6</strain>
    </source>
</reference>
<dbReference type="AlphaFoldDB" id="A0A061F9S3"/>
<dbReference type="InParanoid" id="A0A061F9S3"/>
<evidence type="ECO:0000313" key="2">
    <source>
        <dbReference type="Proteomes" id="UP000026915"/>
    </source>
</evidence>
<dbReference type="HOGENOM" id="CLU_2337802_0_0_1"/>